<feature type="signal peptide" evidence="2">
    <location>
        <begin position="1"/>
        <end position="21"/>
    </location>
</feature>
<dbReference type="GO" id="GO:0008237">
    <property type="term" value="F:metallopeptidase activity"/>
    <property type="evidence" value="ECO:0007669"/>
    <property type="project" value="UniProtKB-KW"/>
</dbReference>
<dbReference type="SUPFAM" id="SSF55486">
    <property type="entry name" value="Metalloproteases ('zincins'), catalytic domain"/>
    <property type="match status" value="1"/>
</dbReference>
<dbReference type="NCBIfam" id="TIGR03296">
    <property type="entry name" value="M6dom_TIGR03296"/>
    <property type="match status" value="1"/>
</dbReference>
<protein>
    <submittedName>
        <fullName evidence="5">M6 family metalloprotease domain-containing protein</fullName>
    </submittedName>
</protein>
<dbReference type="Pfam" id="PF05547">
    <property type="entry name" value="Peptidase_M6"/>
    <property type="match status" value="1"/>
</dbReference>
<evidence type="ECO:0000256" key="1">
    <source>
        <dbReference type="SAM" id="MobiDB-lite"/>
    </source>
</evidence>
<keyword evidence="2" id="KW-0732">Signal</keyword>
<dbReference type="EMBL" id="CP120682">
    <property type="protein sequence ID" value="WKN37001.1"/>
    <property type="molecule type" value="Genomic_DNA"/>
</dbReference>
<accession>A0AA49JEA0</accession>
<dbReference type="AlphaFoldDB" id="A0AA49JEA0"/>
<evidence type="ECO:0000259" key="4">
    <source>
        <dbReference type="Pfam" id="PF18962"/>
    </source>
</evidence>
<dbReference type="InterPro" id="IPR008757">
    <property type="entry name" value="Peptidase_M6-like_domain"/>
</dbReference>
<dbReference type="GO" id="GO:0006508">
    <property type="term" value="P:proteolysis"/>
    <property type="evidence" value="ECO:0007669"/>
    <property type="project" value="InterPro"/>
</dbReference>
<evidence type="ECO:0000256" key="2">
    <source>
        <dbReference type="SAM" id="SignalP"/>
    </source>
</evidence>
<sequence length="1209" mass="130612">MYRLTCISLLCVILSSGFTQAQQLLHVTPPAPYAITVTQPDGSQLQVIARGDANRNWMETTDGYTVLKTSRGAYEFADEVQGKLVSSGIKASDPTRRSFDEASQLNQIRKGLAPTVSKKLSRDVVQLDPLTNQQARLGAMGVMPAEGNVKVLAILIEYPDLAHKYPKETFNTFFNGPSSKPTFKSYYQQNSHNDFNPTVEVVGWYMAKNNHDYYGEENGKSRARELVDEAIAAAKEKGVDFSQYDNNNDGNVDGVIIIHAGQGAEEGSQNEYVWSHRWTISPKFLDGKFIKDYTIQPELRVRYNGLVRIGVFCHEFGHLLGLPDLYDTDETDDRHNGIGEWGLMGTGGWVGNEEYPAGMTAFSKEMLGWGKVEDITGKGGSYELKAANSEGQIYKIKTNNDNEYFLLENRQQSGTDEYLKGKGLAIWHINTDQTKKYPGSIHVNSQVNRKGVDLEEADGKHDLDSRINRGDDGDLFPGSAQRTSFSDASDPNSDLYDDKGKGILSDIDIENIKLSGSTISFDYNKVDTQGTTCSEAVAAKEGDNTLPKAAYWYTFTLPKDGKIVISNANAEIFLQCDQSTPVASSTSNNLSTTRLKKGATVKIKFGQDQPHSFPLTWELAVNSDKSNPVLDVQPIANKTYGDTDFSIEASSNSDGALTYSKVSGPIEINENKIKIISAGMAKVKVAASETDEFNAAVKELSFTIDKASHAISFDEIDNKTYGSGAFSLTASSNRSLPVTFKVLKGKVTLSGADVTIAGAGAVEIEASSPGDDKYKASSAIRSFTVAKAPQLITFSPIGSKQVGDEPFTLTASSDVDLPVSFKLVSGNATLEGKTVTLTGSGEVIVAAYNGGNENYLAEEEQQSFVVAEPNKLAQNITLGALPDTVFVNEQVELDISISSELNPDIEIIGLAIREGQTITFTQTGEVTVQVGHPGNDQYNPAATVFHTFVVVNEASIEIPLGTSEQTLAFENIEQQTFGVAPFPVAVQSTSGLPITYEVEGPAEVSGGMVTILGAGEVTIRAYQAGNEEYSPSDTVSLSFNVQKAPQTISLDVTPVNNTTFRLQGISDAGLPVSIQVAEGNASLEGNMLTVLGTGVVTILAVQAGDENYLAAEPVSRVVEVEVITAIGDEKNSPALVVYPNPSNGIFRVTMTDNGQEVPYEIYNLIGSRVSKGTLSGATPTIDLTEHTAGAYLLRVRMQTGNQQYRIIKQ</sequence>
<dbReference type="PANTHER" id="PTHR41775">
    <property type="entry name" value="SECRETED PROTEIN-RELATED"/>
    <property type="match status" value="1"/>
</dbReference>
<feature type="domain" description="Peptidase M6-like" evidence="3">
    <location>
        <begin position="180"/>
        <end position="367"/>
    </location>
</feature>
<feature type="compositionally biased region" description="Polar residues" evidence="1">
    <location>
        <begin position="480"/>
        <end position="492"/>
    </location>
</feature>
<organism evidence="5">
    <name type="scientific">Roseihalotalea indica</name>
    <dbReference type="NCBI Taxonomy" id="2867963"/>
    <lineage>
        <taxon>Bacteria</taxon>
        <taxon>Pseudomonadati</taxon>
        <taxon>Bacteroidota</taxon>
        <taxon>Cytophagia</taxon>
        <taxon>Cytophagales</taxon>
        <taxon>Catalimonadaceae</taxon>
        <taxon>Roseihalotalea</taxon>
    </lineage>
</organism>
<feature type="region of interest" description="Disordered" evidence="1">
    <location>
        <begin position="458"/>
        <end position="493"/>
    </location>
</feature>
<dbReference type="PANTHER" id="PTHR41775:SF1">
    <property type="entry name" value="PEPTIDASE M6-LIKE DOMAIN-CONTAINING PROTEIN"/>
    <property type="match status" value="1"/>
</dbReference>
<dbReference type="NCBIfam" id="TIGR04183">
    <property type="entry name" value="Por_Secre_tail"/>
    <property type="match status" value="1"/>
</dbReference>
<keyword evidence="5" id="KW-0378">Hydrolase</keyword>
<evidence type="ECO:0000259" key="3">
    <source>
        <dbReference type="Pfam" id="PF05547"/>
    </source>
</evidence>
<reference evidence="5" key="2">
    <citation type="journal article" date="2024" name="Antonie Van Leeuwenhoek">
        <title>Roseihalotalea indica gen. nov., sp. nov., a halophilic Bacteroidetes from mesopelagic Southwest Indian Ocean with higher carbohydrate metabolic potential.</title>
        <authorList>
            <person name="Chen B."/>
            <person name="Zhang M."/>
            <person name="Lin D."/>
            <person name="Ye J."/>
            <person name="Tang K."/>
        </authorList>
    </citation>
    <scope>NUCLEOTIDE SEQUENCE</scope>
    <source>
        <strain evidence="5">TK19036</strain>
    </source>
</reference>
<proteinExistence type="predicted"/>
<dbReference type="Pfam" id="PF18962">
    <property type="entry name" value="Por_Secre_tail"/>
    <property type="match status" value="1"/>
</dbReference>
<dbReference type="InterPro" id="IPR026444">
    <property type="entry name" value="Secre_tail"/>
</dbReference>
<feature type="chain" id="PRO_5041204101" evidence="2">
    <location>
        <begin position="22"/>
        <end position="1209"/>
    </location>
</feature>
<name>A0AA49JEA0_9BACT</name>
<evidence type="ECO:0000313" key="5">
    <source>
        <dbReference type="EMBL" id="WKN37001.1"/>
    </source>
</evidence>
<gene>
    <name evidence="5" type="ORF">K4G66_32040</name>
</gene>
<keyword evidence="5" id="KW-0482">Metalloprotease</keyword>
<feature type="domain" description="Secretion system C-terminal sorting" evidence="4">
    <location>
        <begin position="1137"/>
        <end position="1206"/>
    </location>
</feature>
<keyword evidence="5" id="KW-0645">Protease</keyword>
<reference evidence="5" key="1">
    <citation type="journal article" date="2023" name="Comput. Struct. Biotechnol. J.">
        <title>Discovery of a novel marine Bacteroidetes with a rich repertoire of carbohydrate-active enzymes.</title>
        <authorList>
            <person name="Chen B."/>
            <person name="Liu G."/>
            <person name="Chen Q."/>
            <person name="Wang H."/>
            <person name="Liu L."/>
            <person name="Tang K."/>
        </authorList>
    </citation>
    <scope>NUCLEOTIDE SEQUENCE</scope>
    <source>
        <strain evidence="5">TK19036</strain>
    </source>
</reference>
<feature type="compositionally biased region" description="Basic and acidic residues" evidence="1">
    <location>
        <begin position="458"/>
        <end position="472"/>
    </location>
</feature>